<sequence>MEEHEVKRVTSAKSYMLIFVGVTTALAAVFSSFLGLDASDVLSNPEKYRKLFILIIFTWFVILFVFVPFTGYMFNLKSFRHGNYPFLIFRELPFVYKINLLLVLFEIFIVACMVIIGSEYFQYVLIFSAVHLILIYNFYKRMRKRQFGVK</sequence>
<dbReference type="Proteomes" id="UP000176504">
    <property type="component" value="Unassembled WGS sequence"/>
</dbReference>
<proteinExistence type="predicted"/>
<organism evidence="2 3">
    <name type="scientific">candidate division WWE3 bacterium RIFCSPLOWO2_01_FULL_41_18</name>
    <dbReference type="NCBI Taxonomy" id="1802625"/>
    <lineage>
        <taxon>Bacteria</taxon>
        <taxon>Katanobacteria</taxon>
    </lineage>
</organism>
<gene>
    <name evidence="2" type="ORF">A3A78_00665</name>
</gene>
<keyword evidence="1" id="KW-0472">Membrane</keyword>
<comment type="caution">
    <text evidence="2">The sequence shown here is derived from an EMBL/GenBank/DDBJ whole genome shotgun (WGS) entry which is preliminary data.</text>
</comment>
<feature type="transmembrane region" description="Helical" evidence="1">
    <location>
        <begin position="51"/>
        <end position="74"/>
    </location>
</feature>
<feature type="transmembrane region" description="Helical" evidence="1">
    <location>
        <begin position="12"/>
        <end position="31"/>
    </location>
</feature>
<keyword evidence="1" id="KW-1133">Transmembrane helix</keyword>
<evidence type="ECO:0000313" key="3">
    <source>
        <dbReference type="Proteomes" id="UP000176504"/>
    </source>
</evidence>
<evidence type="ECO:0000313" key="2">
    <source>
        <dbReference type="EMBL" id="OGC55455.1"/>
    </source>
</evidence>
<reference evidence="2 3" key="1">
    <citation type="journal article" date="2016" name="Nat. Commun.">
        <title>Thousands of microbial genomes shed light on interconnected biogeochemical processes in an aquifer system.</title>
        <authorList>
            <person name="Anantharaman K."/>
            <person name="Brown C.T."/>
            <person name="Hug L.A."/>
            <person name="Sharon I."/>
            <person name="Castelle C.J."/>
            <person name="Probst A.J."/>
            <person name="Thomas B.C."/>
            <person name="Singh A."/>
            <person name="Wilkins M.J."/>
            <person name="Karaoz U."/>
            <person name="Brodie E.L."/>
            <person name="Williams K.H."/>
            <person name="Hubbard S.S."/>
            <person name="Banfield J.F."/>
        </authorList>
    </citation>
    <scope>NUCLEOTIDE SEQUENCE [LARGE SCALE GENOMIC DNA]</scope>
</reference>
<feature type="transmembrane region" description="Helical" evidence="1">
    <location>
        <begin position="94"/>
        <end position="116"/>
    </location>
</feature>
<evidence type="ECO:0000256" key="1">
    <source>
        <dbReference type="SAM" id="Phobius"/>
    </source>
</evidence>
<keyword evidence="1" id="KW-0812">Transmembrane</keyword>
<dbReference type="AlphaFoldDB" id="A0A1F4VE79"/>
<dbReference type="EMBL" id="MEVI01000002">
    <property type="protein sequence ID" value="OGC55455.1"/>
    <property type="molecule type" value="Genomic_DNA"/>
</dbReference>
<name>A0A1F4VE79_UNCKA</name>
<protein>
    <submittedName>
        <fullName evidence="2">Uncharacterized protein</fullName>
    </submittedName>
</protein>
<feature type="transmembrane region" description="Helical" evidence="1">
    <location>
        <begin position="122"/>
        <end position="139"/>
    </location>
</feature>
<accession>A0A1F4VE79</accession>